<keyword evidence="6 8" id="KW-1133">Transmembrane helix</keyword>
<evidence type="ECO:0000256" key="1">
    <source>
        <dbReference type="ARBA" id="ARBA00004651"/>
    </source>
</evidence>
<dbReference type="InterPro" id="IPR017540">
    <property type="entry name" value="Exosortase-1"/>
</dbReference>
<dbReference type="GO" id="GO:0008233">
    <property type="term" value="F:peptidase activity"/>
    <property type="evidence" value="ECO:0007669"/>
    <property type="project" value="UniProtKB-KW"/>
</dbReference>
<evidence type="ECO:0000256" key="2">
    <source>
        <dbReference type="ARBA" id="ARBA00022475"/>
    </source>
</evidence>
<sequence length="510" mass="56634">MLSWPLATVAIAVVLLALFLFYLETAVSMAAIWWRSATFAHGMLIFPVSGYMIWARRWQLQQLQPHPRPLAAFFILLLSGGWLLARIADVLFVEQLLLVAMIPVVVWGLLGKRVVRALAFPLVYLVFAVPFGEFLIPPLQDFTAAFAVKSLQFGGVPVYWEGRYISIPSGDFLVAEACSGLRYLITSVVLGTLYAYLTYSSYGRRAAFIVASVIVPIIANGIRAYGVIMLAYLSNMKLATGVDHVVYGWIFFGVVMSLLFWLGSFWREDKCPGNRASLSRQSGGIVAQQAPRAKKLGVTTIILILVAGAGPASGIWFKGQASKTDCSVSMPKEQPVWSGSSVPTSMWEPDYSQADQIVRRLYSFPDDSAVQLLIIYYQQEHQGAELISSQNRLYDDQIWRWMEDNRRSLSLGDDHLQVHETVIRSPNTLRVIWHWYDIAGQRTASPIKAKFLEAWAHLTKQPSGSTLIAVAADSGKPEQARALLLKFLNEMPAVSTSGAMLACQSVSERT</sequence>
<dbReference type="InParanoid" id="Q3J9Q6"/>
<dbReference type="InterPro" id="IPR013426">
    <property type="entry name" value="EpsH-like"/>
</dbReference>
<proteinExistence type="predicted"/>
<feature type="transmembrane region" description="Helical" evidence="8">
    <location>
        <begin position="296"/>
        <end position="317"/>
    </location>
</feature>
<dbReference type="NCBIfam" id="TIGR02914">
    <property type="entry name" value="EpsI_fam"/>
    <property type="match status" value="1"/>
</dbReference>
<keyword evidence="3" id="KW-0645">Protease</keyword>
<feature type="transmembrane region" description="Helical" evidence="8">
    <location>
        <begin position="39"/>
        <end position="55"/>
    </location>
</feature>
<evidence type="ECO:0000256" key="7">
    <source>
        <dbReference type="ARBA" id="ARBA00023136"/>
    </source>
</evidence>
<dbReference type="NCBIfam" id="TIGR02602">
    <property type="entry name" value="8TM_EpsH"/>
    <property type="match status" value="1"/>
</dbReference>
<keyword evidence="11" id="KW-1185">Reference proteome</keyword>
<feature type="transmembrane region" description="Helical" evidence="8">
    <location>
        <begin position="117"/>
        <end position="136"/>
    </location>
</feature>
<protein>
    <recommendedName>
        <fullName evidence="9">Methanolan biosynthesis EpsI domain-containing protein</fullName>
    </recommendedName>
</protein>
<feature type="transmembrane region" description="Helical" evidence="8">
    <location>
        <begin position="206"/>
        <end position="233"/>
    </location>
</feature>
<feature type="transmembrane region" description="Helical" evidence="8">
    <location>
        <begin position="91"/>
        <end position="110"/>
    </location>
</feature>
<feature type="transmembrane region" description="Helical" evidence="8">
    <location>
        <begin position="181"/>
        <end position="199"/>
    </location>
</feature>
<dbReference type="NCBIfam" id="TIGR04178">
    <property type="entry name" value="exo_archaeo"/>
    <property type="match status" value="1"/>
</dbReference>
<evidence type="ECO:0000256" key="5">
    <source>
        <dbReference type="ARBA" id="ARBA00022801"/>
    </source>
</evidence>
<dbReference type="InterPro" id="IPR026392">
    <property type="entry name" value="Exo/Archaeosortase_dom"/>
</dbReference>
<reference evidence="11" key="1">
    <citation type="journal article" date="2006" name="Appl. Environ. Microbiol.">
        <title>Complete genome sequence of the marine, chemolithoautotrophic, ammonia-oxidizing bacterium Nitrosococcus oceani ATCC 19707.</title>
        <authorList>
            <person name="Klotz M.G."/>
            <person name="Arp D.J."/>
            <person name="Chain P.S.G."/>
            <person name="El-Sheikh A.F."/>
            <person name="Hauser L.J."/>
            <person name="Hommes N.G."/>
            <person name="Larimer F.W."/>
            <person name="Malfatti S.A."/>
            <person name="Norton J.M."/>
            <person name="Poret-Peterson A.T."/>
            <person name="Vergez L.M."/>
            <person name="Ward B.B."/>
        </authorList>
    </citation>
    <scope>NUCLEOTIDE SEQUENCE [LARGE SCALE GENOMIC DNA]</scope>
    <source>
        <strain evidence="11">ATCC 19707 / BCRC 17464 / NCIMB 11848 / C-107</strain>
    </source>
</reference>
<evidence type="ECO:0000259" key="9">
    <source>
        <dbReference type="Pfam" id="PF11984"/>
    </source>
</evidence>
<feature type="domain" description="Methanolan biosynthesis EpsI" evidence="9">
    <location>
        <begin position="303"/>
        <end position="494"/>
    </location>
</feature>
<feature type="transmembrane region" description="Helical" evidence="8">
    <location>
        <begin position="245"/>
        <end position="266"/>
    </location>
</feature>
<evidence type="ECO:0000313" key="11">
    <source>
        <dbReference type="Proteomes" id="UP000006838"/>
    </source>
</evidence>
<dbReference type="AlphaFoldDB" id="Q3J9Q6"/>
<dbReference type="STRING" id="323261.Noc_1978"/>
<keyword evidence="4 8" id="KW-0812">Transmembrane</keyword>
<dbReference type="GO" id="GO:0005886">
    <property type="term" value="C:plasma membrane"/>
    <property type="evidence" value="ECO:0007669"/>
    <property type="project" value="UniProtKB-SubCell"/>
</dbReference>
<dbReference type="KEGG" id="noc:Noc_1978"/>
<accession>Q3J9Q6</accession>
<dbReference type="InterPro" id="IPR019127">
    <property type="entry name" value="Exosortase"/>
</dbReference>
<dbReference type="Proteomes" id="UP000006838">
    <property type="component" value="Chromosome"/>
</dbReference>
<evidence type="ECO:0000256" key="3">
    <source>
        <dbReference type="ARBA" id="ARBA00022670"/>
    </source>
</evidence>
<organism evidence="10 11">
    <name type="scientific">Nitrosococcus oceani (strain ATCC 19707 / BCRC 17464 / JCM 30415 / NCIMB 11848 / C-107)</name>
    <dbReference type="NCBI Taxonomy" id="323261"/>
    <lineage>
        <taxon>Bacteria</taxon>
        <taxon>Pseudomonadati</taxon>
        <taxon>Pseudomonadota</taxon>
        <taxon>Gammaproteobacteria</taxon>
        <taxon>Chromatiales</taxon>
        <taxon>Chromatiaceae</taxon>
        <taxon>Nitrosococcus</taxon>
    </lineage>
</organism>
<dbReference type="InterPro" id="IPR014263">
    <property type="entry name" value="Methanolan_biosynth_EpsI"/>
</dbReference>
<evidence type="ECO:0000256" key="8">
    <source>
        <dbReference type="SAM" id="Phobius"/>
    </source>
</evidence>
<comment type="subcellular location">
    <subcellularLocation>
        <location evidence="1">Cell membrane</location>
        <topology evidence="1">Multi-pass membrane protein</topology>
    </subcellularLocation>
</comment>
<dbReference type="eggNOG" id="COG1269">
    <property type="taxonomic scope" value="Bacteria"/>
</dbReference>
<dbReference type="Pfam" id="PF09721">
    <property type="entry name" value="Exosortase_EpsH"/>
    <property type="match status" value="1"/>
</dbReference>
<dbReference type="HOGENOM" id="CLU_039817_1_0_6"/>
<dbReference type="NCBIfam" id="TIGR03109">
    <property type="entry name" value="exosort_XrtA"/>
    <property type="match status" value="1"/>
</dbReference>
<dbReference type="Pfam" id="PF11984">
    <property type="entry name" value="DUF3485"/>
    <property type="match status" value="1"/>
</dbReference>
<keyword evidence="2" id="KW-1003">Cell membrane</keyword>
<evidence type="ECO:0000313" key="10">
    <source>
        <dbReference type="EMBL" id="ABA58440.1"/>
    </source>
</evidence>
<evidence type="ECO:0000256" key="4">
    <source>
        <dbReference type="ARBA" id="ARBA00022692"/>
    </source>
</evidence>
<feature type="transmembrane region" description="Helical" evidence="8">
    <location>
        <begin position="67"/>
        <end position="85"/>
    </location>
</feature>
<dbReference type="GO" id="GO:0006508">
    <property type="term" value="P:proteolysis"/>
    <property type="evidence" value="ECO:0007669"/>
    <property type="project" value="UniProtKB-KW"/>
</dbReference>
<dbReference type="EMBL" id="CP000127">
    <property type="protein sequence ID" value="ABA58440.1"/>
    <property type="molecule type" value="Genomic_DNA"/>
</dbReference>
<keyword evidence="7 8" id="KW-0472">Membrane</keyword>
<evidence type="ECO:0000256" key="6">
    <source>
        <dbReference type="ARBA" id="ARBA00022989"/>
    </source>
</evidence>
<gene>
    <name evidence="10" type="ordered locus">Noc_1978</name>
</gene>
<name>Q3J9Q6_NITOC</name>
<keyword evidence="5" id="KW-0378">Hydrolase</keyword>